<dbReference type="AlphaFoldDB" id="A0A918UGT0"/>
<dbReference type="Proteomes" id="UP000648075">
    <property type="component" value="Unassembled WGS sequence"/>
</dbReference>
<accession>A0A918UGT0</accession>
<keyword evidence="2" id="KW-0732">Signal</keyword>
<protein>
    <recommendedName>
        <fullName evidence="5">Cell wall hydrolase</fullName>
    </recommendedName>
</protein>
<keyword evidence="4" id="KW-1185">Reference proteome</keyword>
<evidence type="ECO:0000313" key="4">
    <source>
        <dbReference type="Proteomes" id="UP000648075"/>
    </source>
</evidence>
<reference evidence="3" key="1">
    <citation type="journal article" date="2014" name="Int. J. Syst. Evol. Microbiol.">
        <title>Complete genome sequence of Corynebacterium casei LMG S-19264T (=DSM 44701T), isolated from a smear-ripened cheese.</title>
        <authorList>
            <consortium name="US DOE Joint Genome Institute (JGI-PGF)"/>
            <person name="Walter F."/>
            <person name="Albersmeier A."/>
            <person name="Kalinowski J."/>
            <person name="Ruckert C."/>
        </authorList>
    </citation>
    <scope>NUCLEOTIDE SEQUENCE</scope>
    <source>
        <strain evidence="3">KCTC 32255</strain>
    </source>
</reference>
<feature type="signal peptide" evidence="2">
    <location>
        <begin position="1"/>
        <end position="31"/>
    </location>
</feature>
<evidence type="ECO:0000313" key="3">
    <source>
        <dbReference type="EMBL" id="GGZ09744.1"/>
    </source>
</evidence>
<feature type="region of interest" description="Disordered" evidence="1">
    <location>
        <begin position="82"/>
        <end position="101"/>
    </location>
</feature>
<evidence type="ECO:0000256" key="2">
    <source>
        <dbReference type="SAM" id="SignalP"/>
    </source>
</evidence>
<feature type="region of interest" description="Disordered" evidence="1">
    <location>
        <begin position="26"/>
        <end position="52"/>
    </location>
</feature>
<dbReference type="EMBL" id="BMZA01000010">
    <property type="protein sequence ID" value="GGZ09744.1"/>
    <property type="molecule type" value="Genomic_DNA"/>
</dbReference>
<reference evidence="3" key="2">
    <citation type="submission" date="2020-09" db="EMBL/GenBank/DDBJ databases">
        <authorList>
            <person name="Sun Q."/>
            <person name="Kim S."/>
        </authorList>
    </citation>
    <scope>NUCLEOTIDE SEQUENCE</scope>
    <source>
        <strain evidence="3">KCTC 32255</strain>
    </source>
</reference>
<proteinExistence type="predicted"/>
<name>A0A918UGT0_9SPHN</name>
<gene>
    <name evidence="3" type="ORF">GCM10011614_25910</name>
</gene>
<comment type="caution">
    <text evidence="3">The sequence shown here is derived from an EMBL/GenBank/DDBJ whole genome shotgun (WGS) entry which is preliminary data.</text>
</comment>
<dbReference type="RefSeq" id="WP_229814132.1">
    <property type="nucleotide sequence ID" value="NZ_BMZA01000010.1"/>
</dbReference>
<evidence type="ECO:0000256" key="1">
    <source>
        <dbReference type="SAM" id="MobiDB-lite"/>
    </source>
</evidence>
<organism evidence="3 4">
    <name type="scientific">Novosphingobium colocasiae</name>
    <dbReference type="NCBI Taxonomy" id="1256513"/>
    <lineage>
        <taxon>Bacteria</taxon>
        <taxon>Pseudomonadati</taxon>
        <taxon>Pseudomonadota</taxon>
        <taxon>Alphaproteobacteria</taxon>
        <taxon>Sphingomonadales</taxon>
        <taxon>Sphingomonadaceae</taxon>
        <taxon>Novosphingobium</taxon>
    </lineage>
</organism>
<sequence>MRKPTPFGVAARAAFTAFALASAAAPQLARADDPTDPAMRNQAAREADRETIRRMNEAQLATVRDRDAGYASGWRAYDATRGRAEYEATSPPPAHDSGYRATRAEADYADARREYDEAVAQWRRDVAACRAGYTEYCAR</sequence>
<feature type="compositionally biased region" description="Basic and acidic residues" evidence="1">
    <location>
        <begin position="43"/>
        <end position="52"/>
    </location>
</feature>
<feature type="chain" id="PRO_5036719518" description="Cell wall hydrolase" evidence="2">
    <location>
        <begin position="32"/>
        <end position="139"/>
    </location>
</feature>
<evidence type="ECO:0008006" key="5">
    <source>
        <dbReference type="Google" id="ProtNLM"/>
    </source>
</evidence>